<dbReference type="SUPFAM" id="SSF53067">
    <property type="entry name" value="Actin-like ATPase domain"/>
    <property type="match status" value="1"/>
</dbReference>
<dbReference type="Pfam" id="PF03309">
    <property type="entry name" value="Pan_kinase"/>
    <property type="match status" value="1"/>
</dbReference>
<evidence type="ECO:0000256" key="13">
    <source>
        <dbReference type="ARBA" id="ARBA00022993"/>
    </source>
</evidence>
<organism evidence="14 15">
    <name type="scientific">Mycoplasmopsis columboralis</name>
    <dbReference type="NCBI Taxonomy" id="171282"/>
    <lineage>
        <taxon>Bacteria</taxon>
        <taxon>Bacillati</taxon>
        <taxon>Mycoplasmatota</taxon>
        <taxon>Mycoplasmoidales</taxon>
        <taxon>Metamycoplasmataceae</taxon>
        <taxon>Mycoplasmopsis</taxon>
    </lineage>
</organism>
<dbReference type="EC" id="2.7.1.33" evidence="6"/>
<dbReference type="OrthoDB" id="399450at2"/>
<comment type="cofactor">
    <cofactor evidence="3">
        <name>NH4(+)</name>
        <dbReference type="ChEBI" id="CHEBI:28938"/>
    </cofactor>
</comment>
<keyword evidence="7" id="KW-0963">Cytoplasm</keyword>
<comment type="pathway">
    <text evidence="5">Cofactor biosynthesis; coenzyme A biosynthesis; CoA from (R)-pantothenate: step 1/5.</text>
</comment>
<keyword evidence="11" id="KW-0067">ATP-binding</keyword>
<dbReference type="KEGG" id="mcou:NCTC10179_00564"/>
<dbReference type="GO" id="GO:0015937">
    <property type="term" value="P:coenzyme A biosynthetic process"/>
    <property type="evidence" value="ECO:0007669"/>
    <property type="project" value="UniProtKB-UniPathway"/>
</dbReference>
<evidence type="ECO:0000256" key="8">
    <source>
        <dbReference type="ARBA" id="ARBA00022679"/>
    </source>
</evidence>
<evidence type="ECO:0000256" key="6">
    <source>
        <dbReference type="ARBA" id="ARBA00012102"/>
    </source>
</evidence>
<accession>A0A449B729</accession>
<keyword evidence="12" id="KW-0630">Potassium</keyword>
<dbReference type="GO" id="GO:0004594">
    <property type="term" value="F:pantothenate kinase activity"/>
    <property type="evidence" value="ECO:0007669"/>
    <property type="project" value="UniProtKB-EC"/>
</dbReference>
<gene>
    <name evidence="14" type="ORF">NCTC10179_00564</name>
</gene>
<evidence type="ECO:0000256" key="3">
    <source>
        <dbReference type="ARBA" id="ARBA00001972"/>
    </source>
</evidence>
<dbReference type="EMBL" id="LR215039">
    <property type="protein sequence ID" value="VEU76385.1"/>
    <property type="molecule type" value="Genomic_DNA"/>
</dbReference>
<dbReference type="InterPro" id="IPR004619">
    <property type="entry name" value="Type_III_PanK"/>
</dbReference>
<evidence type="ECO:0000256" key="7">
    <source>
        <dbReference type="ARBA" id="ARBA00022490"/>
    </source>
</evidence>
<keyword evidence="10" id="KW-0418">Kinase</keyword>
<evidence type="ECO:0000256" key="10">
    <source>
        <dbReference type="ARBA" id="ARBA00022777"/>
    </source>
</evidence>
<dbReference type="Proteomes" id="UP000289497">
    <property type="component" value="Chromosome"/>
</dbReference>
<comment type="cofactor">
    <cofactor evidence="2">
        <name>K(+)</name>
        <dbReference type="ChEBI" id="CHEBI:29103"/>
    </cofactor>
</comment>
<evidence type="ECO:0000256" key="4">
    <source>
        <dbReference type="ARBA" id="ARBA00004496"/>
    </source>
</evidence>
<proteinExistence type="predicted"/>
<dbReference type="RefSeq" id="WP_129693786.1">
    <property type="nucleotide sequence ID" value="NZ_LR215039.1"/>
</dbReference>
<name>A0A449B729_9BACT</name>
<reference evidence="14 15" key="1">
    <citation type="submission" date="2019-01" db="EMBL/GenBank/DDBJ databases">
        <authorList>
            <consortium name="Pathogen Informatics"/>
        </authorList>
    </citation>
    <scope>NUCLEOTIDE SEQUENCE [LARGE SCALE GENOMIC DNA]</scope>
    <source>
        <strain evidence="14 15">NCTC10179</strain>
    </source>
</reference>
<keyword evidence="9" id="KW-0547">Nucleotide-binding</keyword>
<evidence type="ECO:0000256" key="12">
    <source>
        <dbReference type="ARBA" id="ARBA00022958"/>
    </source>
</evidence>
<dbReference type="Gene3D" id="3.30.420.40">
    <property type="match status" value="2"/>
</dbReference>
<comment type="catalytic activity">
    <reaction evidence="1">
        <text>(R)-pantothenate + ATP = (R)-4'-phosphopantothenate + ADP + H(+)</text>
        <dbReference type="Rhea" id="RHEA:16373"/>
        <dbReference type="ChEBI" id="CHEBI:10986"/>
        <dbReference type="ChEBI" id="CHEBI:15378"/>
        <dbReference type="ChEBI" id="CHEBI:29032"/>
        <dbReference type="ChEBI" id="CHEBI:30616"/>
        <dbReference type="ChEBI" id="CHEBI:456216"/>
        <dbReference type="EC" id="2.7.1.33"/>
    </reaction>
</comment>
<evidence type="ECO:0000313" key="14">
    <source>
        <dbReference type="EMBL" id="VEU76385.1"/>
    </source>
</evidence>
<keyword evidence="13" id="KW-0173">Coenzyme A biosynthesis</keyword>
<dbReference type="GO" id="GO:0005524">
    <property type="term" value="F:ATP binding"/>
    <property type="evidence" value="ECO:0007669"/>
    <property type="project" value="UniProtKB-KW"/>
</dbReference>
<evidence type="ECO:0000256" key="1">
    <source>
        <dbReference type="ARBA" id="ARBA00001206"/>
    </source>
</evidence>
<evidence type="ECO:0000313" key="15">
    <source>
        <dbReference type="Proteomes" id="UP000289497"/>
    </source>
</evidence>
<evidence type="ECO:0000256" key="11">
    <source>
        <dbReference type="ARBA" id="ARBA00022840"/>
    </source>
</evidence>
<dbReference type="UniPathway" id="UPA00241">
    <property type="reaction ID" value="UER00352"/>
</dbReference>
<dbReference type="InterPro" id="IPR043129">
    <property type="entry name" value="ATPase_NBD"/>
</dbReference>
<evidence type="ECO:0000256" key="2">
    <source>
        <dbReference type="ARBA" id="ARBA00001958"/>
    </source>
</evidence>
<comment type="subcellular location">
    <subcellularLocation>
        <location evidence="4">Cytoplasm</location>
    </subcellularLocation>
</comment>
<protein>
    <recommendedName>
        <fullName evidence="6">pantothenate kinase</fullName>
        <ecNumber evidence="6">2.7.1.33</ecNumber>
    </recommendedName>
</protein>
<sequence>MNRLVIIDAGNTNIKGTHVKLGYFDMDAIEEEIICSSQLLIDDLQKAVKAFDKWMKNNNLGDKDHFVIMSPSKLYENKIENILIYNFGIKSGFSMSHDDFRYIQTKFPKENYGLDILALASYASIESNNCMAFMFGTASVAIKIYNKTIEATSIAPGIGLSFDALQNKLKKSSSGNREWNYRVDYSNKMGTNTQEALNSGAYNMFLGFIITHIFSNIEIIGRGTLDVYITGGDLQNEELIKKDLQNFFKSVNFHVGSSMVTKGVLYSLSKQKK</sequence>
<evidence type="ECO:0000256" key="9">
    <source>
        <dbReference type="ARBA" id="ARBA00022741"/>
    </source>
</evidence>
<keyword evidence="8" id="KW-0808">Transferase</keyword>
<keyword evidence="15" id="KW-1185">Reference proteome</keyword>
<dbReference type="GO" id="GO:0005737">
    <property type="term" value="C:cytoplasm"/>
    <property type="evidence" value="ECO:0007669"/>
    <property type="project" value="UniProtKB-SubCell"/>
</dbReference>
<dbReference type="AlphaFoldDB" id="A0A449B729"/>
<evidence type="ECO:0000256" key="5">
    <source>
        <dbReference type="ARBA" id="ARBA00005225"/>
    </source>
</evidence>